<organism evidence="1 2">
    <name type="scientific">Lachnospira eligens</name>
    <dbReference type="NCBI Taxonomy" id="39485"/>
    <lineage>
        <taxon>Bacteria</taxon>
        <taxon>Bacillati</taxon>
        <taxon>Bacillota</taxon>
        <taxon>Clostridia</taxon>
        <taxon>Lachnospirales</taxon>
        <taxon>Lachnospiraceae</taxon>
        <taxon>Lachnospira</taxon>
    </lineage>
</organism>
<reference evidence="1 2" key="1">
    <citation type="submission" date="2018-08" db="EMBL/GenBank/DDBJ databases">
        <title>A genome reference for cultivated species of the human gut microbiota.</title>
        <authorList>
            <person name="Zou Y."/>
            <person name="Xue W."/>
            <person name="Luo G."/>
        </authorList>
    </citation>
    <scope>NUCLEOTIDE SEQUENCE [LARGE SCALE GENOMIC DNA]</scope>
    <source>
        <strain evidence="1 2">AF36-7BH</strain>
    </source>
</reference>
<dbReference type="Proteomes" id="UP000285201">
    <property type="component" value="Unassembled WGS sequence"/>
</dbReference>
<comment type="caution">
    <text evidence="1">The sequence shown here is derived from an EMBL/GenBank/DDBJ whole genome shotgun (WGS) entry which is preliminary data.</text>
</comment>
<name>A0A415ME35_9FIRM</name>
<evidence type="ECO:0000313" key="1">
    <source>
        <dbReference type="EMBL" id="RHL71106.1"/>
    </source>
</evidence>
<sequence length="80" mass="9547">MDITMCTSQSCQNRKQCYRAMAKPDKYQSYADFTKLCAEKDYQCMWVIKGGDVLISDIDNIKTRCRYEQRRIKRTITELF</sequence>
<dbReference type="EMBL" id="QROY01000002">
    <property type="protein sequence ID" value="RHL71106.1"/>
    <property type="molecule type" value="Genomic_DNA"/>
</dbReference>
<evidence type="ECO:0000313" key="2">
    <source>
        <dbReference type="Proteomes" id="UP000285201"/>
    </source>
</evidence>
<dbReference type="RefSeq" id="WP_118370175.1">
    <property type="nucleotide sequence ID" value="NZ_QROY01000002.1"/>
</dbReference>
<gene>
    <name evidence="1" type="ORF">DW007_02880</name>
</gene>
<dbReference type="AlphaFoldDB" id="A0A415ME35"/>
<protein>
    <submittedName>
        <fullName evidence="1">Uncharacterized protein</fullName>
    </submittedName>
</protein>
<accession>A0A415ME35</accession>
<proteinExistence type="predicted"/>